<reference evidence="4 5" key="1">
    <citation type="submission" date="2018-05" db="EMBL/GenBank/DDBJ databases">
        <title>Marinifilum breve JC075T sp. nov., a marine bacterium isolated from Yongle Blue Hole in the South China Sea.</title>
        <authorList>
            <person name="Fu T."/>
        </authorList>
    </citation>
    <scope>NUCLEOTIDE SEQUENCE [LARGE SCALE GENOMIC DNA]</scope>
    <source>
        <strain evidence="4 5">JC075</strain>
    </source>
</reference>
<evidence type="ECO:0000313" key="5">
    <source>
        <dbReference type="Proteomes" id="UP000248079"/>
    </source>
</evidence>
<comment type="caution">
    <text evidence="4">The sequence shown here is derived from an EMBL/GenBank/DDBJ whole genome shotgun (WGS) entry which is preliminary data.</text>
</comment>
<dbReference type="InterPro" id="IPR036291">
    <property type="entry name" value="NAD(P)-bd_dom_sf"/>
</dbReference>
<sequence length="243" mass="26630">MKTNDRLIVITGASSGFGMELAKEFAKDGYPLLLLARRIEKMEALNLPNSMCRKVDVTNKEEFEAAVREAEAKYGKTDLIVNNAGVMLLGDIASQDAKEWKTMLDVNVMGVMNGMQIVMNDMKERKTGTIINVSSIAGVQPFGNHGAYCASKFGVTGLTRVARGEMSPYNVRVLSIMPGAVGTELLEHTTDQNIIDGYNQWKESVGAVNITANDVARTIKYSYELPQAVSLREIIITDTKQDA</sequence>
<dbReference type="GO" id="GO:0016616">
    <property type="term" value="F:oxidoreductase activity, acting on the CH-OH group of donors, NAD or NADP as acceptor"/>
    <property type="evidence" value="ECO:0007669"/>
    <property type="project" value="UniProtKB-ARBA"/>
</dbReference>
<dbReference type="PROSITE" id="PS00061">
    <property type="entry name" value="ADH_SHORT"/>
    <property type="match status" value="1"/>
</dbReference>
<evidence type="ECO:0000256" key="1">
    <source>
        <dbReference type="ARBA" id="ARBA00006484"/>
    </source>
</evidence>
<comment type="similarity">
    <text evidence="1 3">Belongs to the short-chain dehydrogenases/reductases (SDR) family.</text>
</comment>
<dbReference type="RefSeq" id="WP_110360305.1">
    <property type="nucleotide sequence ID" value="NZ_QFLI01000003.1"/>
</dbReference>
<dbReference type="EMBL" id="QFLI01000003">
    <property type="protein sequence ID" value="PXY01492.1"/>
    <property type="molecule type" value="Genomic_DNA"/>
</dbReference>
<organism evidence="4 5">
    <name type="scientific">Marinifilum breve</name>
    <dbReference type="NCBI Taxonomy" id="2184082"/>
    <lineage>
        <taxon>Bacteria</taxon>
        <taxon>Pseudomonadati</taxon>
        <taxon>Bacteroidota</taxon>
        <taxon>Bacteroidia</taxon>
        <taxon>Marinilabiliales</taxon>
        <taxon>Marinifilaceae</taxon>
    </lineage>
</organism>
<dbReference type="Proteomes" id="UP000248079">
    <property type="component" value="Unassembled WGS sequence"/>
</dbReference>
<keyword evidence="2" id="KW-0560">Oxidoreductase</keyword>
<evidence type="ECO:0000313" key="4">
    <source>
        <dbReference type="EMBL" id="PXY01492.1"/>
    </source>
</evidence>
<dbReference type="PRINTS" id="PR00080">
    <property type="entry name" value="SDRFAMILY"/>
</dbReference>
<protein>
    <submittedName>
        <fullName evidence="4">Oxidoreductase</fullName>
    </submittedName>
</protein>
<dbReference type="PANTHER" id="PTHR43115:SF4">
    <property type="entry name" value="DEHYDROGENASE_REDUCTASE SDR FAMILY MEMBER 11"/>
    <property type="match status" value="1"/>
</dbReference>
<dbReference type="PRINTS" id="PR00081">
    <property type="entry name" value="GDHRDH"/>
</dbReference>
<dbReference type="SUPFAM" id="SSF51735">
    <property type="entry name" value="NAD(P)-binding Rossmann-fold domains"/>
    <property type="match status" value="1"/>
</dbReference>
<dbReference type="InterPro" id="IPR020904">
    <property type="entry name" value="Sc_DH/Rdtase_CS"/>
</dbReference>
<gene>
    <name evidence="4" type="ORF">DF185_08385</name>
</gene>
<proteinExistence type="inferred from homology"/>
<dbReference type="InterPro" id="IPR002347">
    <property type="entry name" value="SDR_fam"/>
</dbReference>
<dbReference type="PANTHER" id="PTHR43115">
    <property type="entry name" value="DEHYDROGENASE/REDUCTASE SDR FAMILY MEMBER 11"/>
    <property type="match status" value="1"/>
</dbReference>
<evidence type="ECO:0000256" key="2">
    <source>
        <dbReference type="ARBA" id="ARBA00023002"/>
    </source>
</evidence>
<dbReference type="Pfam" id="PF00106">
    <property type="entry name" value="adh_short"/>
    <property type="match status" value="1"/>
</dbReference>
<name>A0A2V3ZYD4_9BACT</name>
<dbReference type="AlphaFoldDB" id="A0A2V3ZYD4"/>
<keyword evidence="5" id="KW-1185">Reference proteome</keyword>
<dbReference type="Gene3D" id="3.40.50.720">
    <property type="entry name" value="NAD(P)-binding Rossmann-like Domain"/>
    <property type="match status" value="1"/>
</dbReference>
<dbReference type="FunFam" id="3.40.50.720:FF:000047">
    <property type="entry name" value="NADP-dependent L-serine/L-allo-threonine dehydrogenase"/>
    <property type="match status" value="1"/>
</dbReference>
<accession>A0A2V3ZYD4</accession>
<evidence type="ECO:0000256" key="3">
    <source>
        <dbReference type="RuleBase" id="RU000363"/>
    </source>
</evidence>
<dbReference type="OrthoDB" id="9804104at2"/>